<dbReference type="Gene3D" id="6.10.140.2220">
    <property type="match status" value="1"/>
</dbReference>
<reference evidence="3" key="1">
    <citation type="submission" date="2021-02" db="EMBL/GenBank/DDBJ databases">
        <authorList>
            <person name="Dougan E. K."/>
            <person name="Rhodes N."/>
            <person name="Thang M."/>
            <person name="Chan C."/>
        </authorList>
    </citation>
    <scope>NUCLEOTIDE SEQUENCE</scope>
</reference>
<dbReference type="Gene3D" id="2.170.270.10">
    <property type="entry name" value="SET domain"/>
    <property type="match status" value="1"/>
</dbReference>
<evidence type="ECO:0000256" key="1">
    <source>
        <dbReference type="SAM" id="SignalP"/>
    </source>
</evidence>
<accession>A0A812LAB8</accession>
<dbReference type="PANTHER" id="PTHR12197">
    <property type="entry name" value="HISTONE-LYSINE N-METHYLTRANSFERASE SMYD"/>
    <property type="match status" value="1"/>
</dbReference>
<dbReference type="SUPFAM" id="SSF82199">
    <property type="entry name" value="SET domain"/>
    <property type="match status" value="1"/>
</dbReference>
<organism evidence="3 4">
    <name type="scientific">Symbiodinium necroappetens</name>
    <dbReference type="NCBI Taxonomy" id="1628268"/>
    <lineage>
        <taxon>Eukaryota</taxon>
        <taxon>Sar</taxon>
        <taxon>Alveolata</taxon>
        <taxon>Dinophyceae</taxon>
        <taxon>Suessiales</taxon>
        <taxon>Symbiodiniaceae</taxon>
        <taxon>Symbiodinium</taxon>
    </lineage>
</organism>
<evidence type="ECO:0000313" key="4">
    <source>
        <dbReference type="Proteomes" id="UP000601435"/>
    </source>
</evidence>
<feature type="domain" description="SET" evidence="2">
    <location>
        <begin position="139"/>
        <end position="233"/>
    </location>
</feature>
<dbReference type="CDD" id="cd20071">
    <property type="entry name" value="SET_SMYD"/>
    <property type="match status" value="1"/>
</dbReference>
<dbReference type="GO" id="GO:0005634">
    <property type="term" value="C:nucleus"/>
    <property type="evidence" value="ECO:0007669"/>
    <property type="project" value="TreeGrafter"/>
</dbReference>
<protein>
    <recommendedName>
        <fullName evidence="2">SET domain-containing protein</fullName>
    </recommendedName>
</protein>
<dbReference type="InterPro" id="IPR050869">
    <property type="entry name" value="H3K4_H4K5_MeTrfase"/>
</dbReference>
<dbReference type="PROSITE" id="PS50280">
    <property type="entry name" value="SET"/>
    <property type="match status" value="1"/>
</dbReference>
<keyword evidence="4" id="KW-1185">Reference proteome</keyword>
<feature type="non-terminal residue" evidence="3">
    <location>
        <position position="271"/>
    </location>
</feature>
<keyword evidence="1" id="KW-0732">Signal</keyword>
<dbReference type="Gene3D" id="1.10.220.160">
    <property type="match status" value="1"/>
</dbReference>
<evidence type="ECO:0000259" key="2">
    <source>
        <dbReference type="PROSITE" id="PS50280"/>
    </source>
</evidence>
<dbReference type="OrthoDB" id="265717at2759"/>
<dbReference type="Proteomes" id="UP000601435">
    <property type="component" value="Unassembled WGS sequence"/>
</dbReference>
<dbReference type="InterPro" id="IPR046341">
    <property type="entry name" value="SET_dom_sf"/>
</dbReference>
<sequence>ASRIPRFDAVLTVRIWAVALALPARPFRCRSCFRASGHGALQACSVCGEAYFCATCRQSAETEEKHRHECLLLQRLEGFSSKEVPTEVRANVALLISLHAFLQTEPRGNVSDLLDLVQEPLSRPGARRRARLRAAAAKLFLEILEETAETADKKAERRSLYAAEVLTAALAALPLNAFGLGPEGRDGHGLAPAASYINHSCVPNCVEQIGEGCVRFFALRDIEPGEEITFAYLDLSLPLEDRKRLVKTSWDFSCDCARCRLGPGAESQEKP</sequence>
<dbReference type="EMBL" id="CAJNJA010009161">
    <property type="protein sequence ID" value="CAE7243832.1"/>
    <property type="molecule type" value="Genomic_DNA"/>
</dbReference>
<evidence type="ECO:0000313" key="3">
    <source>
        <dbReference type="EMBL" id="CAE7243832.1"/>
    </source>
</evidence>
<dbReference type="InterPro" id="IPR001214">
    <property type="entry name" value="SET_dom"/>
</dbReference>
<gene>
    <name evidence="3" type="ORF">SNEC2469_LOCUS4618</name>
</gene>
<dbReference type="Pfam" id="PF00856">
    <property type="entry name" value="SET"/>
    <property type="match status" value="1"/>
</dbReference>
<feature type="signal peptide" evidence="1">
    <location>
        <begin position="1"/>
        <end position="21"/>
    </location>
</feature>
<dbReference type="AlphaFoldDB" id="A0A812LAB8"/>
<feature type="chain" id="PRO_5032643497" description="SET domain-containing protein" evidence="1">
    <location>
        <begin position="22"/>
        <end position="271"/>
    </location>
</feature>
<dbReference type="PANTHER" id="PTHR12197:SF251">
    <property type="entry name" value="EG:BACR7C10.4 PROTEIN"/>
    <property type="match status" value="1"/>
</dbReference>
<proteinExistence type="predicted"/>
<name>A0A812LAB8_9DINO</name>
<dbReference type="SMART" id="SM00317">
    <property type="entry name" value="SET"/>
    <property type="match status" value="1"/>
</dbReference>
<comment type="caution">
    <text evidence="3">The sequence shown here is derived from an EMBL/GenBank/DDBJ whole genome shotgun (WGS) entry which is preliminary data.</text>
</comment>